<dbReference type="NCBIfam" id="TIGR01550">
    <property type="entry name" value="DOC_P1"/>
    <property type="match status" value="1"/>
</dbReference>
<sequence>MPNPNFLIKEDVLLIHADQIQSFGGSLGLRDEGLLNSALAQPQAMFDGVLLHPTICEQAAAYLYHLAMNHPFIDGNKRTAFAVMDTFLRVNGYELTLSNDEAYDLVMAVVNQQVSKPDLIAVLQAAVKGSGGGDSAKPTLCEL</sequence>
<evidence type="ECO:0000313" key="3">
    <source>
        <dbReference type="Proteomes" id="UP000830835"/>
    </source>
</evidence>
<dbReference type="EMBL" id="JAFIRA010000007">
    <property type="protein sequence ID" value="MCJ2542139.1"/>
    <property type="molecule type" value="Genomic_DNA"/>
</dbReference>
<dbReference type="Proteomes" id="UP000830835">
    <property type="component" value="Unassembled WGS sequence"/>
</dbReference>
<dbReference type="InterPro" id="IPR053737">
    <property type="entry name" value="Type_II_TA_Toxin"/>
</dbReference>
<dbReference type="InterPro" id="IPR003812">
    <property type="entry name" value="Fido"/>
</dbReference>
<comment type="caution">
    <text evidence="2">The sequence shown here is derived from an EMBL/GenBank/DDBJ whole genome shotgun (WGS) entry which is preliminary data.</text>
</comment>
<dbReference type="Gene3D" id="1.20.120.1870">
    <property type="entry name" value="Fic/DOC protein, Fido domain"/>
    <property type="match status" value="1"/>
</dbReference>
<proteinExistence type="predicted"/>
<dbReference type="PANTHER" id="PTHR39426:SF1">
    <property type="entry name" value="HOMOLOGY TO DEATH-ON-CURING PROTEIN OF PHAGE P1"/>
    <property type="match status" value="1"/>
</dbReference>
<dbReference type="RefSeq" id="WP_244349372.1">
    <property type="nucleotide sequence ID" value="NZ_JAFIRA010000007.1"/>
</dbReference>
<gene>
    <name evidence="2" type="ORF">JX360_04330</name>
</gene>
<dbReference type="PANTHER" id="PTHR39426">
    <property type="entry name" value="HOMOLOGY TO DEATH-ON-CURING PROTEIN OF PHAGE P1"/>
    <property type="match status" value="1"/>
</dbReference>
<protein>
    <submittedName>
        <fullName evidence="2">Type II toxin-antitoxin system death-on-curing family toxin</fullName>
    </submittedName>
</protein>
<evidence type="ECO:0000259" key="1">
    <source>
        <dbReference type="PROSITE" id="PS51459"/>
    </source>
</evidence>
<dbReference type="Pfam" id="PF02661">
    <property type="entry name" value="Fic"/>
    <property type="match status" value="1"/>
</dbReference>
<feature type="domain" description="Fido" evidence="1">
    <location>
        <begin position="7"/>
        <end position="125"/>
    </location>
</feature>
<dbReference type="PROSITE" id="PS51459">
    <property type="entry name" value="FIDO"/>
    <property type="match status" value="1"/>
</dbReference>
<name>A0ABT0C8L8_THEVL</name>
<dbReference type="SUPFAM" id="SSF140931">
    <property type="entry name" value="Fic-like"/>
    <property type="match status" value="1"/>
</dbReference>
<dbReference type="InterPro" id="IPR036597">
    <property type="entry name" value="Fido-like_dom_sf"/>
</dbReference>
<accession>A0ABT0C8L8</accession>
<dbReference type="InterPro" id="IPR006440">
    <property type="entry name" value="Doc"/>
</dbReference>
<keyword evidence="3" id="KW-1185">Reference proteome</keyword>
<evidence type="ECO:0000313" key="2">
    <source>
        <dbReference type="EMBL" id="MCJ2542139.1"/>
    </source>
</evidence>
<organism evidence="2 3">
    <name type="scientific">Thermostichus vulcanus str. 'Rupite'</name>
    <dbReference type="NCBI Taxonomy" id="2813851"/>
    <lineage>
        <taxon>Bacteria</taxon>
        <taxon>Bacillati</taxon>
        <taxon>Cyanobacteriota</taxon>
        <taxon>Cyanophyceae</taxon>
        <taxon>Thermostichales</taxon>
        <taxon>Thermostichaceae</taxon>
        <taxon>Thermostichus</taxon>
    </lineage>
</organism>
<dbReference type="PIRSF" id="PIRSF018297">
    <property type="entry name" value="Doc"/>
    <property type="match status" value="1"/>
</dbReference>
<reference evidence="2" key="1">
    <citation type="submission" date="2021-02" db="EMBL/GenBank/DDBJ databases">
        <title>The CRISPR/cas machinery reduction and long-range gene transfer in the hot spring cyanobacterium Synechococcus.</title>
        <authorList>
            <person name="Dvorak P."/>
            <person name="Jahodarova E."/>
            <person name="Hasler P."/>
            <person name="Poulickova A."/>
        </authorList>
    </citation>
    <scope>NUCLEOTIDE SEQUENCE</scope>
    <source>
        <strain evidence="2">Rupite</strain>
    </source>
</reference>